<gene>
    <name evidence="4" type="ORF">ACFPOU_11810</name>
</gene>
<dbReference type="InterPro" id="IPR008274">
    <property type="entry name" value="AldOxase/xan_DH_MoCoBD1"/>
</dbReference>
<dbReference type="SMART" id="SM01008">
    <property type="entry name" value="Ald_Xan_dh_C"/>
    <property type="match status" value="1"/>
</dbReference>
<feature type="compositionally biased region" description="Basic and acidic residues" evidence="1">
    <location>
        <begin position="43"/>
        <end position="52"/>
    </location>
</feature>
<dbReference type="Pfam" id="PF02738">
    <property type="entry name" value="MoCoBD_1"/>
    <property type="match status" value="1"/>
</dbReference>
<accession>A0ABW0PJK0</accession>
<evidence type="ECO:0000259" key="3">
    <source>
        <dbReference type="SMART" id="SM01008"/>
    </source>
</evidence>
<name>A0ABW0PJK0_9BURK</name>
<proteinExistence type="predicted"/>
<evidence type="ECO:0000313" key="5">
    <source>
        <dbReference type="Proteomes" id="UP001596031"/>
    </source>
</evidence>
<dbReference type="PANTHER" id="PTHR47495">
    <property type="entry name" value="ALDEHYDE DEHYDROGENASE"/>
    <property type="match status" value="1"/>
</dbReference>
<dbReference type="InterPro" id="IPR037165">
    <property type="entry name" value="AldOxase/xan_DH_Mopterin-bd_sf"/>
</dbReference>
<dbReference type="Proteomes" id="UP001596031">
    <property type="component" value="Unassembled WGS sequence"/>
</dbReference>
<dbReference type="InterPro" id="IPR012368">
    <property type="entry name" value="OxRdtase_Mopterin-bd_su_IorB"/>
</dbReference>
<dbReference type="Pfam" id="PF20256">
    <property type="entry name" value="MoCoBD_2"/>
    <property type="match status" value="2"/>
</dbReference>
<dbReference type="Gene3D" id="3.90.1170.50">
    <property type="entry name" value="Aldehyde oxidase/xanthine dehydrogenase, a/b hammerhead"/>
    <property type="match status" value="1"/>
</dbReference>
<evidence type="ECO:0000256" key="1">
    <source>
        <dbReference type="SAM" id="MobiDB-lite"/>
    </source>
</evidence>
<keyword evidence="5" id="KW-1185">Reference proteome</keyword>
<comment type="caution">
    <text evidence="4">The sequence shown here is derived from an EMBL/GenBank/DDBJ whole genome shotgun (WGS) entry which is preliminary data.</text>
</comment>
<dbReference type="InterPro" id="IPR046867">
    <property type="entry name" value="AldOxase/xan_DH_MoCoBD2"/>
</dbReference>
<sequence>MNQDNKITHVPNARRRFMQLGATAGGGLLFGFSLFGCNKDSDRKDVPSEKAVGEASTAHSDTPPGLARDAFIRIDRAGIVTLVIHKVEMGQGTFTSMPMLLAEELGADLSKVKLEQAPANNELYADPLLGGQVTGGSTSVRGAWKPLREAGAMVRSVLVAAAAKNWEVDADELQVVAGAVRHQASGRSAHFGELVDAASKMALPKNVKLKAPEQYVLIGTPMKRLDSPAKTNGEALFGIDARLPNMGIAAVAASPVTGGKLVGVDEAKAMAVKGVRQVLRLEGAVAVVADHFWAAKQGLAAAAPRWDDGANGNVSLPGIVADMMKVSEGTGAVAKNTGDAIQALDRQGGRKIEAVYEMPFLAHATMEPVNCTVDLRADGCDLWVGTQVPALAQGAAAKVAGIPVEKVKVHNYYIGGGFGRRLEVDYVIQAVAFAKLTKGPVKFIWTREEDIQHDMFRPYYVDRLAARLDDKGRVAAWFHRVTGSSVMARFAPPLVKNGVDPDAVEGAAELQYTIPDMRVEYVRHEPPGVPTAFWRGVGPTHNVFVVESFIDELAQAAKQDPLAFRRALLDKSPRTLGVLNLAAQKAGWGKPLAPVAGRKVGRGISTQFAFGSYLAQVAEVSVGPDGDVRVHRVVCAVDCGQAINPDTIIAQMEGGIIFGATAALWNEITIDKGRVQQTNFGDYRMMRINEAPRVEVHIVTSRDEPGGIGEPGTSGIAPALTNAVFAATGKRIRKLPIGEQLKGA</sequence>
<feature type="transmembrane region" description="Helical" evidence="2">
    <location>
        <begin position="20"/>
        <end position="36"/>
    </location>
</feature>
<dbReference type="PANTHER" id="PTHR47495:SF2">
    <property type="entry name" value="ALDEHYDE DEHYDROGENASE"/>
    <property type="match status" value="1"/>
</dbReference>
<dbReference type="InterPro" id="IPR000674">
    <property type="entry name" value="Ald_Oxase/Xan_DH_a/b"/>
</dbReference>
<dbReference type="InterPro" id="IPR052516">
    <property type="entry name" value="N-heterocyclic_Hydroxylase"/>
</dbReference>
<keyword evidence="2" id="KW-0812">Transmembrane</keyword>
<keyword evidence="2" id="KW-1133">Transmembrane helix</keyword>
<reference evidence="5" key="1">
    <citation type="journal article" date="2019" name="Int. J. Syst. Evol. Microbiol.">
        <title>The Global Catalogue of Microorganisms (GCM) 10K type strain sequencing project: providing services to taxonomists for standard genome sequencing and annotation.</title>
        <authorList>
            <consortium name="The Broad Institute Genomics Platform"/>
            <consortium name="The Broad Institute Genome Sequencing Center for Infectious Disease"/>
            <person name="Wu L."/>
            <person name="Ma J."/>
        </authorList>
    </citation>
    <scope>NUCLEOTIDE SEQUENCE [LARGE SCALE GENOMIC DNA]</scope>
    <source>
        <strain evidence="5">CCUG 38813</strain>
    </source>
</reference>
<dbReference type="RefSeq" id="WP_379721151.1">
    <property type="nucleotide sequence ID" value="NZ_JBHSMS010000036.1"/>
</dbReference>
<evidence type="ECO:0000256" key="2">
    <source>
        <dbReference type="SAM" id="Phobius"/>
    </source>
</evidence>
<dbReference type="PIRSF" id="PIRSF036389">
    <property type="entry name" value="IOR_B"/>
    <property type="match status" value="1"/>
</dbReference>
<evidence type="ECO:0000313" key="4">
    <source>
        <dbReference type="EMBL" id="MFC5511807.1"/>
    </source>
</evidence>
<feature type="region of interest" description="Disordered" evidence="1">
    <location>
        <begin position="43"/>
        <end position="62"/>
    </location>
</feature>
<dbReference type="SUPFAM" id="SSF56003">
    <property type="entry name" value="Molybdenum cofactor-binding domain"/>
    <property type="match status" value="2"/>
</dbReference>
<protein>
    <submittedName>
        <fullName evidence="4">Molybdopterin cofactor-binding domain-containing protein</fullName>
    </submittedName>
</protein>
<keyword evidence="2" id="KW-0472">Membrane</keyword>
<feature type="domain" description="Aldehyde oxidase/xanthine dehydrogenase a/b hammerhead" evidence="3">
    <location>
        <begin position="232"/>
        <end position="310"/>
    </location>
</feature>
<dbReference type="Gene3D" id="3.30.365.10">
    <property type="entry name" value="Aldehyde oxidase/xanthine dehydrogenase, molybdopterin binding domain"/>
    <property type="match status" value="4"/>
</dbReference>
<dbReference type="EMBL" id="JBHSMS010000036">
    <property type="protein sequence ID" value="MFC5511807.1"/>
    <property type="molecule type" value="Genomic_DNA"/>
</dbReference>
<organism evidence="4 5">
    <name type="scientific">Massilia jejuensis</name>
    <dbReference type="NCBI Taxonomy" id="648894"/>
    <lineage>
        <taxon>Bacteria</taxon>
        <taxon>Pseudomonadati</taxon>
        <taxon>Pseudomonadota</taxon>
        <taxon>Betaproteobacteria</taxon>
        <taxon>Burkholderiales</taxon>
        <taxon>Oxalobacteraceae</taxon>
        <taxon>Telluria group</taxon>
        <taxon>Massilia</taxon>
    </lineage>
</organism>